<accession>A0ABU0GI00</accession>
<reference evidence="2 3" key="1">
    <citation type="submission" date="2023-07" db="EMBL/GenBank/DDBJ databases">
        <title>Sequencing the genomes of 1000 actinobacteria strains.</title>
        <authorList>
            <person name="Klenk H.-P."/>
        </authorList>
    </citation>
    <scope>NUCLEOTIDE SEQUENCE [LARGE SCALE GENOMIC DNA]</scope>
    <source>
        <strain evidence="2 3">DSM 14785</strain>
    </source>
</reference>
<gene>
    <name evidence="2" type="ORF">JO380_001381</name>
</gene>
<feature type="region of interest" description="Disordered" evidence="1">
    <location>
        <begin position="1"/>
        <end position="60"/>
    </location>
</feature>
<comment type="caution">
    <text evidence="2">The sequence shown here is derived from an EMBL/GenBank/DDBJ whole genome shotgun (WGS) entry which is preliminary data.</text>
</comment>
<evidence type="ECO:0000256" key="1">
    <source>
        <dbReference type="SAM" id="MobiDB-lite"/>
    </source>
</evidence>
<proteinExistence type="predicted"/>
<evidence type="ECO:0000313" key="2">
    <source>
        <dbReference type="EMBL" id="MDQ0425000.1"/>
    </source>
</evidence>
<feature type="compositionally biased region" description="Basic and acidic residues" evidence="1">
    <location>
        <begin position="1"/>
        <end position="10"/>
    </location>
</feature>
<feature type="compositionally biased region" description="Acidic residues" evidence="1">
    <location>
        <begin position="37"/>
        <end position="47"/>
    </location>
</feature>
<dbReference type="EMBL" id="JAUSVM010000001">
    <property type="protein sequence ID" value="MDQ0425000.1"/>
    <property type="molecule type" value="Genomic_DNA"/>
</dbReference>
<sequence length="60" mass="6388">MRQHLPREETAGAPFSSHGRRPVPRQAPPPPPPSGEDGADVGEDLDGDPTGYAVEIELET</sequence>
<evidence type="ECO:0000313" key="3">
    <source>
        <dbReference type="Proteomes" id="UP001240250"/>
    </source>
</evidence>
<feature type="compositionally biased region" description="Pro residues" evidence="1">
    <location>
        <begin position="25"/>
        <end position="34"/>
    </location>
</feature>
<name>A0ABU0GI00_9CELL</name>
<dbReference type="Proteomes" id="UP001240250">
    <property type="component" value="Unassembled WGS sequence"/>
</dbReference>
<organism evidence="2 3">
    <name type="scientific">Cellulomonas iranensis</name>
    <dbReference type="NCBI Taxonomy" id="76862"/>
    <lineage>
        <taxon>Bacteria</taxon>
        <taxon>Bacillati</taxon>
        <taxon>Actinomycetota</taxon>
        <taxon>Actinomycetes</taxon>
        <taxon>Micrococcales</taxon>
        <taxon>Cellulomonadaceae</taxon>
        <taxon>Cellulomonas</taxon>
    </lineage>
</organism>
<keyword evidence="3" id="KW-1185">Reference proteome</keyword>
<protein>
    <submittedName>
        <fullName evidence="2">Uncharacterized protein</fullName>
    </submittedName>
</protein>